<comment type="caution">
    <text evidence="2">The sequence shown here is derived from an EMBL/GenBank/DDBJ whole genome shotgun (WGS) entry which is preliminary data.</text>
</comment>
<name>A0ABY3EER0_9BURK</name>
<keyword evidence="1" id="KW-1133">Transmembrane helix</keyword>
<gene>
    <name evidence="2" type="ORF">FGG12_27980</name>
</gene>
<protein>
    <recommendedName>
        <fullName evidence="4">Type VI secretion protein</fullName>
    </recommendedName>
</protein>
<sequence length="410" mass="43938">MTVELPRSTLDAEPPVRPATAVWLCLLAAFLAAGALLTLLAWPKDAPTGTPWFWMCLLGFPLLGWCVLFGFRLHFYEDEMNRLTATADARQREFEAAVAFGAEPLAVLHAAYLCAMRTGCASGLILERDSVLVAHSPRPHLPPVRHSRLPLAEEVEPGGRYAEVFEAILGQLEMPLRALPPSVPLDVTLQVSDGVDPAPLRHAWQTCWTATGLHHVEASVLPATDGLMALDAWLDETGGPALERFRLFVAVQLHETPPQNSAEAAVALLLGWAPLAERLELPAIATLHRPVAAAHGLADTIRTAALFGQITPDALTHLWQSGLQKAEKAAMLTEGSEIALGATQTDELAGVHDIDAALGNPGVATPWLAAALAVENARQRGEPQLIACRESTLCLAVVRPPAGPKEQETT</sequence>
<accession>A0ABY3EER0</accession>
<proteinExistence type="predicted"/>
<evidence type="ECO:0008006" key="4">
    <source>
        <dbReference type="Google" id="ProtNLM"/>
    </source>
</evidence>
<evidence type="ECO:0000256" key="1">
    <source>
        <dbReference type="SAM" id="Phobius"/>
    </source>
</evidence>
<feature type="transmembrane region" description="Helical" evidence="1">
    <location>
        <begin position="52"/>
        <end position="73"/>
    </location>
</feature>
<keyword evidence="3" id="KW-1185">Reference proteome</keyword>
<dbReference type="RefSeq" id="WP_144203237.1">
    <property type="nucleotide sequence ID" value="NZ_VCIZ01000028.1"/>
</dbReference>
<keyword evidence="1" id="KW-0812">Transmembrane</keyword>
<evidence type="ECO:0000313" key="2">
    <source>
        <dbReference type="EMBL" id="TSP09356.1"/>
    </source>
</evidence>
<keyword evidence="1" id="KW-0472">Membrane</keyword>
<organism evidence="2 3">
    <name type="scientific">Cupriavidus campinensis</name>
    <dbReference type="NCBI Taxonomy" id="151783"/>
    <lineage>
        <taxon>Bacteria</taxon>
        <taxon>Pseudomonadati</taxon>
        <taxon>Pseudomonadota</taxon>
        <taxon>Betaproteobacteria</taxon>
        <taxon>Burkholderiales</taxon>
        <taxon>Burkholderiaceae</taxon>
        <taxon>Cupriavidus</taxon>
    </lineage>
</organism>
<dbReference type="Proteomes" id="UP000318943">
    <property type="component" value="Unassembled WGS sequence"/>
</dbReference>
<dbReference type="EMBL" id="VCIZ01000028">
    <property type="protein sequence ID" value="TSP09356.1"/>
    <property type="molecule type" value="Genomic_DNA"/>
</dbReference>
<feature type="transmembrane region" description="Helical" evidence="1">
    <location>
        <begin position="21"/>
        <end position="40"/>
    </location>
</feature>
<evidence type="ECO:0000313" key="3">
    <source>
        <dbReference type="Proteomes" id="UP000318943"/>
    </source>
</evidence>
<reference evidence="2 3" key="1">
    <citation type="submission" date="2019-05" db="EMBL/GenBank/DDBJ databases">
        <title>Whole genome sequence analysis of Cupriavidus campinensis S14E4C strain.</title>
        <authorList>
            <person name="Abbaszade G."/>
            <person name="Szabo A."/>
            <person name="Toumi M."/>
            <person name="Toth E."/>
        </authorList>
    </citation>
    <scope>NUCLEOTIDE SEQUENCE [LARGE SCALE GENOMIC DNA]</scope>
    <source>
        <strain evidence="2 3">S14E4C</strain>
    </source>
</reference>